<dbReference type="PANTHER" id="PTHR19854:SF1">
    <property type="entry name" value="GUANINE NUCLEOTIDE-BINDING PROTEIN SUBUNIT BETA-LIKE PROTEIN 1"/>
    <property type="match status" value="1"/>
</dbReference>
<dbReference type="PANTHER" id="PTHR19854">
    <property type="entry name" value="TRANSDUCIN BETA-LIKE 3"/>
    <property type="match status" value="1"/>
</dbReference>
<reference evidence="6 7" key="1">
    <citation type="journal article" date="2018" name="Mol. Biol. Evol.">
        <title>Broad Genomic Sampling Reveals a Smut Pathogenic Ancestry of the Fungal Clade Ustilaginomycotina.</title>
        <authorList>
            <person name="Kijpornyongpan T."/>
            <person name="Mondo S.J."/>
            <person name="Barry K."/>
            <person name="Sandor L."/>
            <person name="Lee J."/>
            <person name="Lipzen A."/>
            <person name="Pangilinan J."/>
            <person name="LaButti K."/>
            <person name="Hainaut M."/>
            <person name="Henrissat B."/>
            <person name="Grigoriev I.V."/>
            <person name="Spatafora J.W."/>
            <person name="Aime M.C."/>
        </authorList>
    </citation>
    <scope>NUCLEOTIDE SEQUENCE [LARGE SCALE GENOMIC DNA]</scope>
    <source>
        <strain evidence="6 7">MCA 4186</strain>
    </source>
</reference>
<evidence type="ECO:0000256" key="5">
    <source>
        <dbReference type="SAM" id="MobiDB-lite"/>
    </source>
</evidence>
<dbReference type="Pfam" id="PF00400">
    <property type="entry name" value="WD40"/>
    <property type="match status" value="1"/>
</dbReference>
<keyword evidence="7" id="KW-1185">Reference proteome</keyword>
<dbReference type="AlphaFoldDB" id="A0A316ZCG2"/>
<name>A0A316ZCG2_9BASI</name>
<comment type="similarity">
    <text evidence="3">Belongs to the WD repeat ASA1 family.</text>
</comment>
<feature type="compositionally biased region" description="Acidic residues" evidence="5">
    <location>
        <begin position="381"/>
        <end position="390"/>
    </location>
</feature>
<dbReference type="OrthoDB" id="7668193at2759"/>
<evidence type="ECO:0000256" key="4">
    <source>
        <dbReference type="ARBA" id="ARBA00040563"/>
    </source>
</evidence>
<organism evidence="6 7">
    <name type="scientific">Tilletiopsis washingtonensis</name>
    <dbReference type="NCBI Taxonomy" id="58919"/>
    <lineage>
        <taxon>Eukaryota</taxon>
        <taxon>Fungi</taxon>
        <taxon>Dikarya</taxon>
        <taxon>Basidiomycota</taxon>
        <taxon>Ustilaginomycotina</taxon>
        <taxon>Exobasidiomycetes</taxon>
        <taxon>Entylomatales</taxon>
        <taxon>Entylomatales incertae sedis</taxon>
        <taxon>Tilletiopsis</taxon>
    </lineage>
</organism>
<keyword evidence="2" id="KW-0677">Repeat</keyword>
<evidence type="ECO:0000256" key="2">
    <source>
        <dbReference type="ARBA" id="ARBA00022737"/>
    </source>
</evidence>
<dbReference type="Gene3D" id="2.130.10.10">
    <property type="entry name" value="YVTN repeat-like/Quinoprotein amine dehydrogenase"/>
    <property type="match status" value="2"/>
</dbReference>
<feature type="region of interest" description="Disordered" evidence="5">
    <location>
        <begin position="370"/>
        <end position="395"/>
    </location>
</feature>
<dbReference type="InterPro" id="IPR015943">
    <property type="entry name" value="WD40/YVTN_repeat-like_dom_sf"/>
</dbReference>
<dbReference type="InterPro" id="IPR036322">
    <property type="entry name" value="WD40_repeat_dom_sf"/>
</dbReference>
<accession>A0A316ZCG2</accession>
<sequence length="423" mass="45744">MAQAPAPAWIHRWHTPAALHALDFPHPLLAAGDGSGRVSVSDVRTARPLAVWQAHEASILGVKLWGRDVVTHGRDNLLRVWALPIRDEQAGSSLPPRDVASLPRPTVRYEVEVNALNYCPFSLLPLSRADSAELRRAMGWQARAGQQVAKTPQQKLGEEPEALVAVPHTLEAAYIDVYHLPSCSRIATAIGAPDVQTKGSKDLSNRPGIAMSVHLFRRAKSKDGEAQPLSVLVGYEDGKVKLWELRALDVGGSSAKMAWTLAWEERVHTEAVMAVALSEDLSFAVSVSADQRVVRYDLGQVDGARTLMQRTNHEGRASVCIRADGKLIATGGWDGSIRLYAVEELRGLGKLSYHRESVQALAFARQSGPGAAADSLKDADSSDSEEDEDALGPLAHHSTRSISLAAGGKEGRVSLWDLQMLSI</sequence>
<dbReference type="SMART" id="SM00320">
    <property type="entry name" value="WD40"/>
    <property type="match status" value="4"/>
</dbReference>
<dbReference type="GeneID" id="37270002"/>
<dbReference type="STRING" id="58919.A0A316ZCG2"/>
<dbReference type="SUPFAM" id="SSF50978">
    <property type="entry name" value="WD40 repeat-like"/>
    <property type="match status" value="1"/>
</dbReference>
<evidence type="ECO:0000256" key="3">
    <source>
        <dbReference type="ARBA" id="ARBA00037931"/>
    </source>
</evidence>
<dbReference type="Proteomes" id="UP000245946">
    <property type="component" value="Unassembled WGS sequence"/>
</dbReference>
<gene>
    <name evidence="6" type="ORF">FA09DRAFT_330088</name>
</gene>
<dbReference type="RefSeq" id="XP_025598202.1">
    <property type="nucleotide sequence ID" value="XM_025742458.1"/>
</dbReference>
<dbReference type="InterPro" id="IPR001680">
    <property type="entry name" value="WD40_rpt"/>
</dbReference>
<dbReference type="EMBL" id="KZ819293">
    <property type="protein sequence ID" value="PWN97923.1"/>
    <property type="molecule type" value="Genomic_DNA"/>
</dbReference>
<evidence type="ECO:0000256" key="1">
    <source>
        <dbReference type="ARBA" id="ARBA00022574"/>
    </source>
</evidence>
<evidence type="ECO:0000313" key="6">
    <source>
        <dbReference type="EMBL" id="PWN97923.1"/>
    </source>
</evidence>
<keyword evidence="1" id="KW-0853">WD repeat</keyword>
<proteinExistence type="inferred from homology"/>
<protein>
    <recommendedName>
        <fullName evidence="4">ASTRA-associated protein 1</fullName>
    </recommendedName>
</protein>
<evidence type="ECO:0000313" key="7">
    <source>
        <dbReference type="Proteomes" id="UP000245946"/>
    </source>
</evidence>